<dbReference type="SUPFAM" id="SSF89447">
    <property type="entry name" value="AbrB/MazE/MraZ-like"/>
    <property type="match status" value="1"/>
</dbReference>
<organism evidence="2 3">
    <name type="scientific">Methanobrevibacter millerae</name>
    <dbReference type="NCBI Taxonomy" id="230361"/>
    <lineage>
        <taxon>Archaea</taxon>
        <taxon>Methanobacteriati</taxon>
        <taxon>Methanobacteriota</taxon>
        <taxon>Methanomada group</taxon>
        <taxon>Methanobacteria</taxon>
        <taxon>Methanobacteriales</taxon>
        <taxon>Methanobacteriaceae</taxon>
        <taxon>Methanobrevibacter</taxon>
    </lineage>
</organism>
<accession>A0A0U2V011</accession>
<reference evidence="2 3" key="1">
    <citation type="submission" date="2015-04" db="EMBL/GenBank/DDBJ databases">
        <title>The complete genome sequence of the rumen methanogen Methanobrevibacter millerae SM9.</title>
        <authorList>
            <person name="Leahy S.C."/>
            <person name="Kelly W.J."/>
            <person name="Pacheco D.M."/>
            <person name="Li D."/>
            <person name="Altermann E."/>
            <person name="Attwood G.T."/>
        </authorList>
    </citation>
    <scope>NUCLEOTIDE SEQUENCE [LARGE SCALE GENOMIC DNA]</scope>
    <source>
        <strain evidence="2 3">SM9</strain>
    </source>
</reference>
<name>A0A0U2V011_9EURY</name>
<dbReference type="RefSeq" id="WP_058738228.1">
    <property type="nucleotide sequence ID" value="NZ_CP011266.1"/>
</dbReference>
<protein>
    <recommendedName>
        <fullName evidence="1">SpoVT-AbrB domain-containing protein</fullName>
    </recommendedName>
</protein>
<dbReference type="AlphaFoldDB" id="A0A0U2V011"/>
<keyword evidence="3" id="KW-1185">Reference proteome</keyword>
<dbReference type="InterPro" id="IPR037914">
    <property type="entry name" value="SpoVT-AbrB_sf"/>
</dbReference>
<dbReference type="InterPro" id="IPR007159">
    <property type="entry name" value="SpoVT-AbrB_dom"/>
</dbReference>
<dbReference type="Gene3D" id="2.10.260.10">
    <property type="match status" value="1"/>
</dbReference>
<evidence type="ECO:0000313" key="3">
    <source>
        <dbReference type="Proteomes" id="UP000067738"/>
    </source>
</evidence>
<sequence length="84" mass="9812">MSHLSNEKITSKIYKGFQTVIPSKIRKELDITIEDTLNWKIDGDLMIIEIVRQKPLRDLEKFSIYANEEIDSVELKKKSGRGEF</sequence>
<gene>
    <name evidence="2" type="ORF">sm9_0048</name>
</gene>
<dbReference type="KEGG" id="mmil:sm9_0048"/>
<dbReference type="Proteomes" id="UP000067738">
    <property type="component" value="Chromosome"/>
</dbReference>
<dbReference type="OrthoDB" id="67352at2157"/>
<dbReference type="GeneID" id="26735029"/>
<dbReference type="EMBL" id="CP011266">
    <property type="protein sequence ID" value="ALT67858.1"/>
    <property type="molecule type" value="Genomic_DNA"/>
</dbReference>
<dbReference type="SMART" id="SM00966">
    <property type="entry name" value="SpoVT_AbrB"/>
    <property type="match status" value="1"/>
</dbReference>
<dbReference type="PATRIC" id="fig|230361.4.peg.49"/>
<feature type="domain" description="SpoVT-AbrB" evidence="1">
    <location>
        <begin position="11"/>
        <end position="56"/>
    </location>
</feature>
<evidence type="ECO:0000259" key="1">
    <source>
        <dbReference type="SMART" id="SM00966"/>
    </source>
</evidence>
<proteinExistence type="predicted"/>
<evidence type="ECO:0000313" key="2">
    <source>
        <dbReference type="EMBL" id="ALT67858.1"/>
    </source>
</evidence>
<dbReference type="GO" id="GO:0003677">
    <property type="term" value="F:DNA binding"/>
    <property type="evidence" value="ECO:0007669"/>
    <property type="project" value="InterPro"/>
</dbReference>